<dbReference type="Proteomes" id="UP000011980">
    <property type="component" value="Unassembled WGS sequence"/>
</dbReference>
<dbReference type="EMBL" id="ANCE01000082">
    <property type="protein sequence ID" value="EMK24811.1"/>
    <property type="molecule type" value="Genomic_DNA"/>
</dbReference>
<dbReference type="AlphaFoldDB" id="M6FQ15"/>
<organism evidence="1 2">
    <name type="scientific">Leptospira kirschneri serovar Bulgarica str. Nikolaevo</name>
    <dbReference type="NCBI Taxonomy" id="1240687"/>
    <lineage>
        <taxon>Bacteria</taxon>
        <taxon>Pseudomonadati</taxon>
        <taxon>Spirochaetota</taxon>
        <taxon>Spirochaetia</taxon>
        <taxon>Leptospirales</taxon>
        <taxon>Leptospiraceae</taxon>
        <taxon>Leptospira</taxon>
    </lineage>
</organism>
<dbReference type="PATRIC" id="fig|1240687.3.peg.1606"/>
<name>M6FQ15_9LEPT</name>
<gene>
    <name evidence="1" type="ORF">LEP1GSC008_3485</name>
</gene>
<accession>M6FQ15</accession>
<proteinExistence type="predicted"/>
<evidence type="ECO:0000313" key="2">
    <source>
        <dbReference type="Proteomes" id="UP000011980"/>
    </source>
</evidence>
<comment type="caution">
    <text evidence="1">The sequence shown here is derived from an EMBL/GenBank/DDBJ whole genome shotgun (WGS) entry which is preliminary data.</text>
</comment>
<evidence type="ECO:0000313" key="1">
    <source>
        <dbReference type="EMBL" id="EMK24811.1"/>
    </source>
</evidence>
<sequence>MKLCILILARRIEKVDSTFLNLRVCQTNIETKRDTFVS</sequence>
<protein>
    <submittedName>
        <fullName evidence="1">Uncharacterized protein</fullName>
    </submittedName>
</protein>
<reference evidence="1 2" key="1">
    <citation type="submission" date="2013-01" db="EMBL/GenBank/DDBJ databases">
        <authorList>
            <person name="Harkins D.M."/>
            <person name="Durkin A.S."/>
            <person name="Brinkac L.M."/>
            <person name="Haft D.H."/>
            <person name="Selengut J.D."/>
            <person name="Sanka R."/>
            <person name="DePew J."/>
            <person name="Purushe J."/>
            <person name="Galloway R.L."/>
            <person name="Vinetz J.M."/>
            <person name="Sutton G.G."/>
            <person name="Nierman W.C."/>
            <person name="Fouts D.E."/>
        </authorList>
    </citation>
    <scope>NUCLEOTIDE SEQUENCE [LARGE SCALE GENOMIC DNA]</scope>
    <source>
        <strain evidence="1 2">Nikolaevo</strain>
    </source>
</reference>